<gene>
    <name evidence="2" type="ORF">K8U77_09185</name>
</gene>
<reference evidence="2" key="1">
    <citation type="journal article" date="2021" name="PeerJ">
        <title>Extensive microbial diversity within the chicken gut microbiome revealed by metagenomics and culture.</title>
        <authorList>
            <person name="Gilroy R."/>
            <person name="Ravi A."/>
            <person name="Getino M."/>
            <person name="Pursley I."/>
            <person name="Horton D.L."/>
            <person name="Alikhan N.F."/>
            <person name="Baker D."/>
            <person name="Gharbi K."/>
            <person name="Hall N."/>
            <person name="Watson M."/>
            <person name="Adriaenssens E.M."/>
            <person name="Foster-Nyarko E."/>
            <person name="Jarju S."/>
            <person name="Secka A."/>
            <person name="Antonio M."/>
            <person name="Oren A."/>
            <person name="Chaudhuri R.R."/>
            <person name="La Ragione R."/>
            <person name="Hildebrand F."/>
            <person name="Pallen M.J."/>
        </authorList>
    </citation>
    <scope>NUCLEOTIDE SEQUENCE</scope>
    <source>
        <strain evidence="2">ChiGjej6B6-11269</strain>
    </source>
</reference>
<dbReference type="AlphaFoldDB" id="A0A9D2UY90"/>
<accession>A0A9D2UY90</accession>
<sequence>MFELGNGTDADRAPKQQAIETESAVPHVASAASALRAVPDASVASTDSVAPARVARMLRDADAVVIAASNGFDISDGYNQFACDEAFLERFSDFHRAYGLTSMLQGLMARWPTDEARWAFLARLIDYGYRSYSPTPVMQTLDRITANKPRFVITCNCNSRFVKAGFARDSAFETEGSYARLRCTAGCRDEDFDAPPYVEAILRADSAAQADIASRSDGIPATAPSIPSDLVPRCPNCGALLDAAVDDSGRQAAWASFRAQQSNFQAFLEAHRSERVAILELGMSQRNPTIKRPLMSWAESAPCASYAVLNRDHAHLPRIAPERTAAIAGDLAPALDAIANLP</sequence>
<dbReference type="SUPFAM" id="SSF52467">
    <property type="entry name" value="DHS-like NAD/FAD-binding domain"/>
    <property type="match status" value="1"/>
</dbReference>
<evidence type="ECO:0000256" key="1">
    <source>
        <dbReference type="SAM" id="MobiDB-lite"/>
    </source>
</evidence>
<name>A0A9D2UY90_9ACTN</name>
<proteinExistence type="predicted"/>
<dbReference type="Gene3D" id="3.40.50.1220">
    <property type="entry name" value="TPP-binding domain"/>
    <property type="match status" value="1"/>
</dbReference>
<feature type="region of interest" description="Disordered" evidence="1">
    <location>
        <begin position="1"/>
        <end position="23"/>
    </location>
</feature>
<reference evidence="2" key="2">
    <citation type="submission" date="2021-09" db="EMBL/GenBank/DDBJ databases">
        <authorList>
            <person name="Gilroy R."/>
        </authorList>
    </citation>
    <scope>NUCLEOTIDE SEQUENCE</scope>
    <source>
        <strain evidence="2">ChiGjej6B6-11269</strain>
    </source>
</reference>
<dbReference type="InterPro" id="IPR029035">
    <property type="entry name" value="DHS-like_NAD/FAD-binding_dom"/>
</dbReference>
<protein>
    <recommendedName>
        <fullName evidence="4">Deacetylase sirtuin-type domain-containing protein</fullName>
    </recommendedName>
</protein>
<dbReference type="EMBL" id="DYWI01000180">
    <property type="protein sequence ID" value="HJF66268.1"/>
    <property type="molecule type" value="Genomic_DNA"/>
</dbReference>
<dbReference type="Proteomes" id="UP000786989">
    <property type="component" value="Unassembled WGS sequence"/>
</dbReference>
<evidence type="ECO:0008006" key="4">
    <source>
        <dbReference type="Google" id="ProtNLM"/>
    </source>
</evidence>
<organism evidence="2 3">
    <name type="scientific">Slackia equolifaciens</name>
    <dbReference type="NCBI Taxonomy" id="498718"/>
    <lineage>
        <taxon>Bacteria</taxon>
        <taxon>Bacillati</taxon>
        <taxon>Actinomycetota</taxon>
        <taxon>Coriobacteriia</taxon>
        <taxon>Eggerthellales</taxon>
        <taxon>Eggerthellaceae</taxon>
        <taxon>Slackia</taxon>
    </lineage>
</organism>
<evidence type="ECO:0000313" key="2">
    <source>
        <dbReference type="EMBL" id="HJF66268.1"/>
    </source>
</evidence>
<comment type="caution">
    <text evidence="2">The sequence shown here is derived from an EMBL/GenBank/DDBJ whole genome shotgun (WGS) entry which is preliminary data.</text>
</comment>
<evidence type="ECO:0000313" key="3">
    <source>
        <dbReference type="Proteomes" id="UP000786989"/>
    </source>
</evidence>